<dbReference type="OrthoDB" id="2972168at2759"/>
<reference evidence="2" key="1">
    <citation type="submission" date="2011-04" db="EMBL/GenBank/DDBJ databases">
        <title>Evolution of plant cell wall degrading machinery underlies the functional diversity of forest fungi.</title>
        <authorList>
            <consortium name="US DOE Joint Genome Institute (JGI-PGF)"/>
            <person name="Eastwood D.C."/>
            <person name="Floudas D."/>
            <person name="Binder M."/>
            <person name="Majcherczyk A."/>
            <person name="Schneider P."/>
            <person name="Aerts A."/>
            <person name="Asiegbu F.O."/>
            <person name="Baker S.E."/>
            <person name="Barry K."/>
            <person name="Bendiksby M."/>
            <person name="Blumentritt M."/>
            <person name="Coutinho P.M."/>
            <person name="Cullen D."/>
            <person name="Cullen D."/>
            <person name="Gathman A."/>
            <person name="Goodell B."/>
            <person name="Henrissat B."/>
            <person name="Ihrmark K."/>
            <person name="Kauserud H."/>
            <person name="Kohler A."/>
            <person name="LaButti K."/>
            <person name="Lapidus A."/>
            <person name="Lavin J.L."/>
            <person name="Lee Y.-H."/>
            <person name="Lindquist E."/>
            <person name="Lilly W."/>
            <person name="Lucas S."/>
            <person name="Morin E."/>
            <person name="Murat C."/>
            <person name="Oguiza J.A."/>
            <person name="Park J."/>
            <person name="Pisabarro A.G."/>
            <person name="Riley R."/>
            <person name="Rosling A."/>
            <person name="Salamov A."/>
            <person name="Schmidt O."/>
            <person name="Schmutz J."/>
            <person name="Skrede I."/>
            <person name="Stenlid J."/>
            <person name="Wiebenga A."/>
            <person name="Xie X."/>
            <person name="Kues U."/>
            <person name="Hibbett D.S."/>
            <person name="Hoffmeister D."/>
            <person name="Hogberg N."/>
            <person name="Martin F."/>
            <person name="Grigoriev I.V."/>
            <person name="Watkinson S.C."/>
        </authorList>
    </citation>
    <scope>NUCLEOTIDE SEQUENCE</scope>
    <source>
        <strain evidence="2">S7.9</strain>
    </source>
</reference>
<dbReference type="GeneID" id="18821677"/>
<dbReference type="RefSeq" id="XP_007319087.1">
    <property type="nucleotide sequence ID" value="XM_007319025.1"/>
</dbReference>
<dbReference type="Proteomes" id="UP000008064">
    <property type="component" value="Unassembled WGS sequence"/>
</dbReference>
<accession>F8NVP8</accession>
<feature type="region of interest" description="Disordered" evidence="1">
    <location>
        <begin position="20"/>
        <end position="43"/>
    </location>
</feature>
<name>F8NVP8_SERL9</name>
<dbReference type="EMBL" id="GL945434">
    <property type="protein sequence ID" value="EGO25068.1"/>
    <property type="molecule type" value="Genomic_DNA"/>
</dbReference>
<dbReference type="HOGENOM" id="CLU_218487_0_0_1"/>
<gene>
    <name evidence="2" type="primary">phl1</name>
    <name evidence="2" type="ORF">SERLADRAFT_491481</name>
</gene>
<evidence type="ECO:0000313" key="2">
    <source>
        <dbReference type="EMBL" id="EGO25068.1"/>
    </source>
</evidence>
<dbReference type="KEGG" id="sla:SERLADRAFT_491481"/>
<protein>
    <submittedName>
        <fullName evidence="2">Fungal mating-type pheromone-like peptide</fullName>
    </submittedName>
</protein>
<dbReference type="AlphaFoldDB" id="F8NVP8"/>
<sequence length="43" mass="4451">MDSFTAIATYFTTSKAEETNLAPDVPTDEDSGSSGGNSYCVVA</sequence>
<evidence type="ECO:0000256" key="1">
    <source>
        <dbReference type="SAM" id="MobiDB-lite"/>
    </source>
</evidence>
<proteinExistence type="predicted"/>
<organism>
    <name type="scientific">Serpula lacrymans var. lacrymans (strain S7.9)</name>
    <name type="common">Dry rot fungus</name>
    <dbReference type="NCBI Taxonomy" id="578457"/>
    <lineage>
        <taxon>Eukaryota</taxon>
        <taxon>Fungi</taxon>
        <taxon>Dikarya</taxon>
        <taxon>Basidiomycota</taxon>
        <taxon>Agaricomycotina</taxon>
        <taxon>Agaricomycetes</taxon>
        <taxon>Agaricomycetidae</taxon>
        <taxon>Boletales</taxon>
        <taxon>Coniophorineae</taxon>
        <taxon>Serpulaceae</taxon>
        <taxon>Serpula</taxon>
    </lineage>
</organism>